<accession>A0A1G9BAT9</accession>
<keyword evidence="2" id="KW-0472">Membrane</keyword>
<dbReference type="EMBL" id="FNEK01000039">
    <property type="protein sequence ID" value="SDK36628.1"/>
    <property type="molecule type" value="Genomic_DNA"/>
</dbReference>
<feature type="region of interest" description="Disordered" evidence="1">
    <location>
        <begin position="158"/>
        <end position="186"/>
    </location>
</feature>
<feature type="transmembrane region" description="Helical" evidence="2">
    <location>
        <begin position="64"/>
        <end position="90"/>
    </location>
</feature>
<dbReference type="RefSeq" id="WP_093159064.1">
    <property type="nucleotide sequence ID" value="NZ_FNEK01000039.1"/>
</dbReference>
<gene>
    <name evidence="3" type="ORF">SAMN04488026_10397</name>
</gene>
<name>A0A1G9BAT9_9RHOB</name>
<evidence type="ECO:0000256" key="2">
    <source>
        <dbReference type="SAM" id="Phobius"/>
    </source>
</evidence>
<evidence type="ECO:0000313" key="4">
    <source>
        <dbReference type="Proteomes" id="UP000199382"/>
    </source>
</evidence>
<protein>
    <submittedName>
        <fullName evidence="3">Uncharacterized protein</fullName>
    </submittedName>
</protein>
<evidence type="ECO:0000256" key="1">
    <source>
        <dbReference type="SAM" id="MobiDB-lite"/>
    </source>
</evidence>
<dbReference type="Proteomes" id="UP000199382">
    <property type="component" value="Unassembled WGS sequence"/>
</dbReference>
<organism evidence="3 4">
    <name type="scientific">Aliiruegeria lutimaris</name>
    <dbReference type="NCBI Taxonomy" id="571298"/>
    <lineage>
        <taxon>Bacteria</taxon>
        <taxon>Pseudomonadati</taxon>
        <taxon>Pseudomonadota</taxon>
        <taxon>Alphaproteobacteria</taxon>
        <taxon>Rhodobacterales</taxon>
        <taxon>Roseobacteraceae</taxon>
        <taxon>Aliiruegeria</taxon>
    </lineage>
</organism>
<keyword evidence="4" id="KW-1185">Reference proteome</keyword>
<keyword evidence="2" id="KW-1133">Transmembrane helix</keyword>
<feature type="transmembrane region" description="Helical" evidence="2">
    <location>
        <begin position="20"/>
        <end position="43"/>
    </location>
</feature>
<dbReference type="STRING" id="571298.SAMN04488026_10397"/>
<proteinExistence type="predicted"/>
<dbReference type="OrthoDB" id="7870032at2"/>
<sequence length="208" mass="23544">MYSTSGDRLVLGPTAQNLLRILIASYFLAGAVGLIPGTDLTALTDRFMPAHISSPFGSALVFSLAYLVMIGVWLRGAALTLGILTFWASYLRMMDLGLQSELGIFWRDLALIASLMLTYAEPDRTAARNRGIVRWNRRRVVQPRRITPRRVENAVIEPAAKSKPQKQAHRRDYQNSYEPYEPPYGHDKVSIEELERIFQEDFEIARSS</sequence>
<keyword evidence="2" id="KW-0812">Transmembrane</keyword>
<reference evidence="3 4" key="1">
    <citation type="submission" date="2016-10" db="EMBL/GenBank/DDBJ databases">
        <authorList>
            <person name="de Groot N.N."/>
        </authorList>
    </citation>
    <scope>NUCLEOTIDE SEQUENCE [LARGE SCALE GENOMIC DNA]</scope>
    <source>
        <strain evidence="3 4">DSM 25294</strain>
    </source>
</reference>
<dbReference type="AlphaFoldDB" id="A0A1G9BAT9"/>
<evidence type="ECO:0000313" key="3">
    <source>
        <dbReference type="EMBL" id="SDK36628.1"/>
    </source>
</evidence>